<reference evidence="2 3" key="1">
    <citation type="journal article" date="2006" name="J. Bacteriol.">
        <title>Comparative genomic analysis of three strains of Ehrlichia ruminantium reveals an active process of genome size plasticity.</title>
        <authorList>
            <person name="Frutos R."/>
            <person name="Viari A."/>
            <person name="Ferraz C."/>
            <person name="Morgat A."/>
            <person name="Eychenie S."/>
            <person name="Kandassami Y."/>
            <person name="Chantal I."/>
            <person name="Bensaid A."/>
            <person name="Coissac E."/>
            <person name="Vachiery N."/>
            <person name="Demaille J."/>
            <person name="Martinez D."/>
        </authorList>
    </citation>
    <scope>NUCLEOTIDE SEQUENCE [LARGE SCALE GENOMIC DNA]</scope>
    <source>
        <strain evidence="2 3">Welgevonden</strain>
    </source>
</reference>
<gene>
    <name evidence="2" type="ordered locus">ERWE_CDS_02450</name>
</gene>
<dbReference type="AlphaFoldDB" id="A0A0H3M5I1"/>
<protein>
    <submittedName>
        <fullName evidence="2">Uncharacterized protein</fullName>
    </submittedName>
</protein>
<dbReference type="KEGG" id="erw:ERWE_CDS_02450"/>
<keyword evidence="1" id="KW-0812">Transmembrane</keyword>
<evidence type="ECO:0000256" key="1">
    <source>
        <dbReference type="SAM" id="Phobius"/>
    </source>
</evidence>
<proteinExistence type="predicted"/>
<dbReference type="HOGENOM" id="CLU_059343_0_0_5"/>
<name>A0A0H3M5I1_EHRRW</name>
<dbReference type="KEGG" id="eru:Erum2410"/>
<dbReference type="Proteomes" id="UP000001021">
    <property type="component" value="Chromosome"/>
</dbReference>
<dbReference type="EMBL" id="CR925678">
    <property type="protein sequence ID" value="CAI26739.1"/>
    <property type="molecule type" value="Genomic_DNA"/>
</dbReference>
<evidence type="ECO:0000313" key="3">
    <source>
        <dbReference type="Proteomes" id="UP000001021"/>
    </source>
</evidence>
<evidence type="ECO:0000313" key="2">
    <source>
        <dbReference type="EMBL" id="CAI26739.1"/>
    </source>
</evidence>
<accession>A0A0H3M5I1</accession>
<keyword evidence="3" id="KW-1185">Reference proteome</keyword>
<feature type="transmembrane region" description="Helical" evidence="1">
    <location>
        <begin position="12"/>
        <end position="43"/>
    </location>
</feature>
<keyword evidence="1" id="KW-0472">Membrane</keyword>
<dbReference type="RefSeq" id="WP_011154925.1">
    <property type="nucleotide sequence ID" value="NC_006832.1"/>
</dbReference>
<organism evidence="2 3">
    <name type="scientific">Ehrlichia ruminantium (strain Welgevonden)</name>
    <dbReference type="NCBI Taxonomy" id="254945"/>
    <lineage>
        <taxon>Bacteria</taxon>
        <taxon>Pseudomonadati</taxon>
        <taxon>Pseudomonadota</taxon>
        <taxon>Alphaproteobacteria</taxon>
        <taxon>Rickettsiales</taxon>
        <taxon>Anaplasmataceae</taxon>
        <taxon>Ehrlichia</taxon>
    </lineage>
</organism>
<sequence>MLCHYDVRRIKMHLLGIATIVIAIFIIVSTLIAIIALIARYIINKKNKLTHIPFTNIPNLSQDDLSHMFNSINTAIDEINAPDINQINTKLQINNVTISPQIIETSDDHEQQDELPESLIDQHIEYLQNNRNDNTDDHINRAILGACLHNIFSKKCLDNTPSIPLIHHMINHIYVEDYMHLLSNILDQSIPDKEKYIMETTSILYKGMTLCYNTNSKKQFSIDVDFHKKVALQDNPSIHNLITGNISFLISQSEDNPEILEYSEGKVLLICHEFTKSYSIPSTVRKYTIPNFTVNNHSTAQLPDNTSTLDTVTTTILPPTQELPSH</sequence>
<keyword evidence="1" id="KW-1133">Transmembrane helix</keyword>